<protein>
    <submittedName>
        <fullName evidence="2">Serine/threonine-protein kinase VPS15-like</fullName>
    </submittedName>
</protein>
<reference evidence="2" key="1">
    <citation type="journal article" date="2019" name="Sci. Rep.">
        <title>Draft genome of Tanacetum cinerariifolium, the natural source of mosquito coil.</title>
        <authorList>
            <person name="Yamashiro T."/>
            <person name="Shiraishi A."/>
            <person name="Satake H."/>
            <person name="Nakayama K."/>
        </authorList>
    </citation>
    <scope>NUCLEOTIDE SEQUENCE</scope>
</reference>
<gene>
    <name evidence="2" type="ORF">Tci_017420</name>
</gene>
<keyword evidence="2" id="KW-0418">Kinase</keyword>
<dbReference type="GO" id="GO:0016301">
    <property type="term" value="F:kinase activity"/>
    <property type="evidence" value="ECO:0007669"/>
    <property type="project" value="UniProtKB-KW"/>
</dbReference>
<dbReference type="EMBL" id="BKCJ010001986">
    <property type="protein sequence ID" value="GEU45442.1"/>
    <property type="molecule type" value="Genomic_DNA"/>
</dbReference>
<dbReference type="AlphaFoldDB" id="A0A6L2K9P5"/>
<feature type="region of interest" description="Disordered" evidence="1">
    <location>
        <begin position="143"/>
        <end position="167"/>
    </location>
</feature>
<evidence type="ECO:0000256" key="1">
    <source>
        <dbReference type="SAM" id="MobiDB-lite"/>
    </source>
</evidence>
<comment type="caution">
    <text evidence="2">The sequence shown here is derived from an EMBL/GenBank/DDBJ whole genome shotgun (WGS) entry which is preliminary data.</text>
</comment>
<proteinExistence type="predicted"/>
<keyword evidence="2" id="KW-0808">Transferase</keyword>
<accession>A0A6L2K9P5</accession>
<name>A0A6L2K9P5_TANCI</name>
<organism evidence="2">
    <name type="scientific">Tanacetum cinerariifolium</name>
    <name type="common">Dalmatian daisy</name>
    <name type="synonym">Chrysanthemum cinerariifolium</name>
    <dbReference type="NCBI Taxonomy" id="118510"/>
    <lineage>
        <taxon>Eukaryota</taxon>
        <taxon>Viridiplantae</taxon>
        <taxon>Streptophyta</taxon>
        <taxon>Embryophyta</taxon>
        <taxon>Tracheophyta</taxon>
        <taxon>Spermatophyta</taxon>
        <taxon>Magnoliopsida</taxon>
        <taxon>eudicotyledons</taxon>
        <taxon>Gunneridae</taxon>
        <taxon>Pentapetalae</taxon>
        <taxon>asterids</taxon>
        <taxon>campanulids</taxon>
        <taxon>Asterales</taxon>
        <taxon>Asteraceae</taxon>
        <taxon>Asteroideae</taxon>
        <taxon>Anthemideae</taxon>
        <taxon>Anthemidinae</taxon>
        <taxon>Tanacetum</taxon>
    </lineage>
</organism>
<evidence type="ECO:0000313" key="2">
    <source>
        <dbReference type="EMBL" id="GEU45442.1"/>
    </source>
</evidence>
<sequence length="167" mass="18908">MTPPHDIDESSKNFFSINGNGEFVEQKKNFGSPIKYMNHVSLLDGSYNIENVVNEKQPIEKEEFNPLDDEIQKGKMVQLNEKQEKNKDKELPIPLQKKYSRIADVKKNNIGEGVILALLNYSSGSDDVFDLSLYSEECKDEENSRTSFSQAGDDDAGTLDRNVNLVE</sequence>